<dbReference type="EC" id="3.1.3.4" evidence="3"/>
<comment type="similarity">
    <text evidence="2">Belongs to the lipin family.</text>
</comment>
<evidence type="ECO:0000313" key="8">
    <source>
        <dbReference type="Proteomes" id="UP000054408"/>
    </source>
</evidence>
<dbReference type="OMA" id="XIKHESS"/>
<dbReference type="RefSeq" id="XP_013759795.1">
    <property type="nucleotide sequence ID" value="XM_013904341.1"/>
</dbReference>
<dbReference type="Pfam" id="PF16876">
    <property type="entry name" value="Lipin_mid"/>
    <property type="match status" value="1"/>
</dbReference>
<reference evidence="7 8" key="1">
    <citation type="submission" date="2010-05" db="EMBL/GenBank/DDBJ databases">
        <title>The Genome Sequence of Thecamonas trahens ATCC 50062.</title>
        <authorList>
            <consortium name="The Broad Institute Genome Sequencing Platform"/>
            <person name="Russ C."/>
            <person name="Cuomo C."/>
            <person name="Shea T."/>
            <person name="Young S.K."/>
            <person name="Zeng Q."/>
            <person name="Koehrsen M."/>
            <person name="Haas B."/>
            <person name="Borodovsky M."/>
            <person name="Guigo R."/>
            <person name="Alvarado L."/>
            <person name="Berlin A."/>
            <person name="Bochicchio J."/>
            <person name="Borenstein D."/>
            <person name="Chapman S."/>
            <person name="Chen Z."/>
            <person name="Freedman E."/>
            <person name="Gellesch M."/>
            <person name="Goldberg J."/>
            <person name="Griggs A."/>
            <person name="Gujja S."/>
            <person name="Heilman E."/>
            <person name="Heiman D."/>
            <person name="Hepburn T."/>
            <person name="Howarth C."/>
            <person name="Jen D."/>
            <person name="Larson L."/>
            <person name="Mehta T."/>
            <person name="Park D."/>
            <person name="Pearson M."/>
            <person name="Roberts A."/>
            <person name="Saif S."/>
            <person name="Shenoy N."/>
            <person name="Sisk P."/>
            <person name="Stolte C."/>
            <person name="Sykes S."/>
            <person name="Thomson T."/>
            <person name="Walk T."/>
            <person name="White J."/>
            <person name="Yandava C."/>
            <person name="Burger G."/>
            <person name="Gray M.W."/>
            <person name="Holland P.W.H."/>
            <person name="King N."/>
            <person name="Lang F.B.F."/>
            <person name="Roger A.J."/>
            <person name="Ruiz-Trillo I."/>
            <person name="Lander E."/>
            <person name="Nusbaum C."/>
        </authorList>
    </citation>
    <scope>NUCLEOTIDE SEQUENCE [LARGE SCALE GENOMIC DNA]</scope>
    <source>
        <strain evidence="7 8">ATCC 50062</strain>
    </source>
</reference>
<evidence type="ECO:0000256" key="5">
    <source>
        <dbReference type="SAM" id="MobiDB-lite"/>
    </source>
</evidence>
<dbReference type="InterPro" id="IPR031703">
    <property type="entry name" value="Lipin_mid"/>
</dbReference>
<feature type="region of interest" description="Disordered" evidence="5">
    <location>
        <begin position="154"/>
        <end position="267"/>
    </location>
</feature>
<dbReference type="InterPro" id="IPR026058">
    <property type="entry name" value="LIPIN"/>
</dbReference>
<dbReference type="SMART" id="SM00775">
    <property type="entry name" value="LNS2"/>
    <property type="match status" value="1"/>
</dbReference>
<dbReference type="InterPro" id="IPR031315">
    <property type="entry name" value="LNS2/PITP"/>
</dbReference>
<evidence type="ECO:0000256" key="1">
    <source>
        <dbReference type="ARBA" id="ARBA00001946"/>
    </source>
</evidence>
<feature type="compositionally biased region" description="Polar residues" evidence="5">
    <location>
        <begin position="241"/>
        <end position="253"/>
    </location>
</feature>
<proteinExistence type="inferred from homology"/>
<dbReference type="InterPro" id="IPR013209">
    <property type="entry name" value="LNS2"/>
</dbReference>
<dbReference type="PANTHER" id="PTHR12181:SF12">
    <property type="entry name" value="PHOSPHATIDATE PHOSPHATASE"/>
    <property type="match status" value="1"/>
</dbReference>
<keyword evidence="4" id="KW-0378">Hydrolase</keyword>
<dbReference type="SUPFAM" id="SSF56784">
    <property type="entry name" value="HAD-like"/>
    <property type="match status" value="1"/>
</dbReference>
<feature type="region of interest" description="Disordered" evidence="5">
    <location>
        <begin position="383"/>
        <end position="418"/>
    </location>
</feature>
<dbReference type="STRING" id="461836.A0A0L0D432"/>
<keyword evidence="8" id="KW-1185">Reference proteome</keyword>
<feature type="domain" description="LNS2/PITP" evidence="6">
    <location>
        <begin position="640"/>
        <end position="796"/>
    </location>
</feature>
<dbReference type="GO" id="GO:0008195">
    <property type="term" value="F:phosphatidate phosphatase activity"/>
    <property type="evidence" value="ECO:0007669"/>
    <property type="project" value="UniProtKB-EC"/>
</dbReference>
<dbReference type="Pfam" id="PF08235">
    <property type="entry name" value="LNS2"/>
    <property type="match status" value="1"/>
</dbReference>
<comment type="cofactor">
    <cofactor evidence="1">
        <name>Mg(2+)</name>
        <dbReference type="ChEBI" id="CHEBI:18420"/>
    </cofactor>
</comment>
<dbReference type="eggNOG" id="KOG2116">
    <property type="taxonomic scope" value="Eukaryota"/>
</dbReference>
<sequence>MSAVVRGLKSVVSALTDINPATLSGAIDVVATKHPDGHIESTPWHVRFGKMQIFSASATPVVRIRVNDKETDLAMVVGHAGEAYFISQEEAAHLEAAASGSAGGGETETNNALDSDDEPDSTSSDIALPAPHAVIRDDSISGGPSGELVLPESRLASAEPSPVSSTAASINGELTDDPDADDDDNSNDDDDGDDEDDDDLAGPAMFAFDEDSTNGSPERESTDSASGRFAPLSVERVAAHNLSQQSSVATNSPAIDALSPRSDGVLETDIPRSSRRWEWQWGEGPERREEAAGVDAGIHVPGSFHRHGSGRVATLKQRAVSASPELISRSLPDMSTAPATEKYDEMNTSVREVLMTRTPASPRRSRGWSSFIKSLFFSSSSTTSRADKAGQSDATSHGDASTSSAPVGTGNVTDSTQASSPAQLTALLNGGSVRVELSACGELLTSDEATGLSYAEACAIFDAHAISFEAFAADPVTHTRDASHIFRINDSFYVWSVAAPIIFAKVLFNRPLPADAFDGQPELSFDSGNDAFLTPQASSTPPLPTNPLSTSMPSMPSVPSGELGESGENDSAEDAEACVAAEDALTMQRRQKRLVPTPEELASLDLHDGANELTFVVRGWRGTCEQRAFLYLWSATNSRVVVSDLDGTVTSSDALGHVLPVLGVQWAHSGVSKLFDAIVSNGYKIVFLSSRAIGQMGLTRSYMDWVSEDGVHLPPGPILVSPDRLFTSFHREVILRKPEEFKIACLRSLRSVFPAQVNPFHAGFGNRITDAIAYAEVGIPTSRTFIIDHRGKVVRENLPSTTYKELKERVDYDDDAVAPSDEYGDFLFWKM</sequence>
<protein>
    <recommendedName>
        <fullName evidence="3">phosphatidate phosphatase</fullName>
        <ecNumber evidence="3">3.1.3.4</ecNumber>
    </recommendedName>
</protein>
<feature type="region of interest" description="Disordered" evidence="5">
    <location>
        <begin position="96"/>
        <end position="126"/>
    </location>
</feature>
<evidence type="ECO:0000313" key="7">
    <source>
        <dbReference type="EMBL" id="KNC47015.1"/>
    </source>
</evidence>
<organism evidence="7 8">
    <name type="scientific">Thecamonas trahens ATCC 50062</name>
    <dbReference type="NCBI Taxonomy" id="461836"/>
    <lineage>
        <taxon>Eukaryota</taxon>
        <taxon>Apusozoa</taxon>
        <taxon>Apusomonadida</taxon>
        <taxon>Apusomonadidae</taxon>
        <taxon>Thecamonas</taxon>
    </lineage>
</organism>
<feature type="compositionally biased region" description="Polar residues" evidence="5">
    <location>
        <begin position="392"/>
        <end position="418"/>
    </location>
</feature>
<evidence type="ECO:0000259" key="6">
    <source>
        <dbReference type="SMART" id="SM00775"/>
    </source>
</evidence>
<dbReference type="InterPro" id="IPR036412">
    <property type="entry name" value="HAD-like_sf"/>
</dbReference>
<dbReference type="OrthoDB" id="4567at2759"/>
<name>A0A0L0D432_THETB</name>
<evidence type="ECO:0000256" key="3">
    <source>
        <dbReference type="ARBA" id="ARBA00012638"/>
    </source>
</evidence>
<accession>A0A0L0D432</accession>
<dbReference type="EMBL" id="GL349445">
    <property type="protein sequence ID" value="KNC47015.1"/>
    <property type="molecule type" value="Genomic_DNA"/>
</dbReference>
<dbReference type="Proteomes" id="UP000054408">
    <property type="component" value="Unassembled WGS sequence"/>
</dbReference>
<dbReference type="AlphaFoldDB" id="A0A0L0D432"/>
<evidence type="ECO:0000256" key="4">
    <source>
        <dbReference type="ARBA" id="ARBA00022801"/>
    </source>
</evidence>
<gene>
    <name evidence="7" type="ORF">AMSG_03439</name>
</gene>
<feature type="compositionally biased region" description="Acidic residues" evidence="5">
    <location>
        <begin position="174"/>
        <end position="200"/>
    </location>
</feature>
<feature type="compositionally biased region" description="Low complexity" evidence="5">
    <location>
        <begin position="546"/>
        <end position="560"/>
    </location>
</feature>
<dbReference type="PANTHER" id="PTHR12181">
    <property type="entry name" value="LIPIN"/>
    <property type="match status" value="1"/>
</dbReference>
<evidence type="ECO:0000256" key="2">
    <source>
        <dbReference type="ARBA" id="ARBA00005476"/>
    </source>
</evidence>
<dbReference type="GeneID" id="25563041"/>
<dbReference type="InterPro" id="IPR007651">
    <property type="entry name" value="Lipin_N"/>
</dbReference>
<dbReference type="Pfam" id="PF04571">
    <property type="entry name" value="Lipin_N"/>
    <property type="match status" value="1"/>
</dbReference>
<feature type="region of interest" description="Disordered" evidence="5">
    <location>
        <begin position="528"/>
        <end position="573"/>
    </location>
</feature>